<accession>A0A940WI82</accession>
<evidence type="ECO:0000256" key="4">
    <source>
        <dbReference type="ARBA" id="ARBA00022989"/>
    </source>
</evidence>
<evidence type="ECO:0000256" key="6">
    <source>
        <dbReference type="SAM" id="Phobius"/>
    </source>
</evidence>
<keyword evidence="9" id="KW-1185">Reference proteome</keyword>
<keyword evidence="5 6" id="KW-0472">Membrane</keyword>
<comment type="caution">
    <text evidence="8">The sequence shown here is derived from an EMBL/GenBank/DDBJ whole genome shotgun (WGS) entry which is preliminary data.</text>
</comment>
<dbReference type="AlphaFoldDB" id="A0A940WI82"/>
<dbReference type="RefSeq" id="WP_210156677.1">
    <property type="nucleotide sequence ID" value="NZ_JAFCNB010000008.1"/>
</dbReference>
<dbReference type="InterPro" id="IPR003838">
    <property type="entry name" value="ABC3_permease_C"/>
</dbReference>
<dbReference type="Pfam" id="PF02687">
    <property type="entry name" value="FtsX"/>
    <property type="match status" value="2"/>
</dbReference>
<feature type="transmembrane region" description="Helical" evidence="6">
    <location>
        <begin position="248"/>
        <end position="269"/>
    </location>
</feature>
<evidence type="ECO:0000256" key="5">
    <source>
        <dbReference type="ARBA" id="ARBA00023136"/>
    </source>
</evidence>
<comment type="subcellular location">
    <subcellularLocation>
        <location evidence="1">Cell membrane</location>
        <topology evidence="1">Multi-pass membrane protein</topology>
    </subcellularLocation>
</comment>
<organism evidence="8 9">
    <name type="scientific">Microbispora oryzae</name>
    <dbReference type="NCBI Taxonomy" id="2806554"/>
    <lineage>
        <taxon>Bacteria</taxon>
        <taxon>Bacillati</taxon>
        <taxon>Actinomycetota</taxon>
        <taxon>Actinomycetes</taxon>
        <taxon>Streptosporangiales</taxon>
        <taxon>Streptosporangiaceae</taxon>
        <taxon>Microbispora</taxon>
    </lineage>
</organism>
<dbReference type="GO" id="GO:0005886">
    <property type="term" value="C:plasma membrane"/>
    <property type="evidence" value="ECO:0007669"/>
    <property type="project" value="UniProtKB-SubCell"/>
</dbReference>
<gene>
    <name evidence="8" type="ORF">JOL79_16330</name>
</gene>
<keyword evidence="3 6" id="KW-0812">Transmembrane</keyword>
<feature type="transmembrane region" description="Helical" evidence="6">
    <location>
        <begin position="192"/>
        <end position="216"/>
    </location>
</feature>
<evidence type="ECO:0000313" key="8">
    <source>
        <dbReference type="EMBL" id="MBP2705383.1"/>
    </source>
</evidence>
<reference evidence="8" key="1">
    <citation type="submission" date="2021-02" db="EMBL/GenBank/DDBJ databases">
        <title>Draft genome sequence of Microbispora sp. RL4-1S isolated from rice leaves in Thailand.</title>
        <authorList>
            <person name="Muangham S."/>
            <person name="Duangmal K."/>
        </authorList>
    </citation>
    <scope>NUCLEOTIDE SEQUENCE</scope>
    <source>
        <strain evidence="8">RL4-1S</strain>
    </source>
</reference>
<keyword evidence="4 6" id="KW-1133">Transmembrane helix</keyword>
<dbReference type="Proteomes" id="UP000674234">
    <property type="component" value="Unassembled WGS sequence"/>
</dbReference>
<sequence>MSAALKDLLLGARFAVAGGRDGWTRAVLTAVGVGVGVALLLLAASVPQAFAARQARDDARSDLVSSGQLSPGANTVLLGYTDTEFRGDAVRGRLLRAEGTRPPVPPGVARFPGPGEVVVSPALKALLDSPDGRLFAPRLRGARVIGTIADAGLSGPGELAFYLGDGALTERATARIDRFGQAGLEHEGLSPLLVLLVVIIFVVLLLPIAVFLASAVRFGGERRDQRLAALRLIGADPRMTRRIAAGEATAGALLGLGVGALLFLAGRQVAPFFTVWDVSVFAADVRPGLPLTALIVVAVPVVSVAAGLAALRGVAIEPLGVTRRATVTRRRLWWRLIPPAAGLLVLAPMLGDGGVQGSAGQYQAAAGAVLLLLGAVALLPWLIDLVVRRLGGGPVGWQLAVRRLRFDSGTPVRLVNGITVAVAGTIGLQMLFAGAQSQSITETGHDAAGPQVIVQTHTFTDRAGLLSRLRSTPGVTAADASVRLTTQPARPPRAGEALVELREADCASLAHYARLGRCSPGDVFLVRTSESDSAVTAAYRPGARLTLGDDGGGGSWTLPARTRVVTGTQTYDAVRQDAVLVTPGVLRPSQLAAGTIQAYVWLSPGDPDALERLRNTAVGADPLSMVGVQSAVRMDRKFDGIRRGLYIGAVITLLLIAASMLIGVLEQLRERRRLLAMLVAVGTRRGTLSWSVLWQTAVPVLIGMVLAVVFGLALGAVLMSMVQLPLSVSWPVVGGSAGLGAAVVLLVTALSLPALWRLTRPEGLRTE</sequence>
<feature type="transmembrane region" description="Helical" evidence="6">
    <location>
        <begin position="332"/>
        <end position="350"/>
    </location>
</feature>
<feature type="domain" description="ABC3 transporter permease C-terminal" evidence="7">
    <location>
        <begin position="647"/>
        <end position="753"/>
    </location>
</feature>
<feature type="transmembrane region" description="Helical" evidence="6">
    <location>
        <begin position="728"/>
        <end position="756"/>
    </location>
</feature>
<feature type="transmembrane region" description="Helical" evidence="6">
    <location>
        <begin position="362"/>
        <end position="383"/>
    </location>
</feature>
<feature type="transmembrane region" description="Helical" evidence="6">
    <location>
        <begin position="700"/>
        <end position="722"/>
    </location>
</feature>
<evidence type="ECO:0000256" key="1">
    <source>
        <dbReference type="ARBA" id="ARBA00004651"/>
    </source>
</evidence>
<feature type="transmembrane region" description="Helical" evidence="6">
    <location>
        <begin position="26"/>
        <end position="46"/>
    </location>
</feature>
<name>A0A940WI82_9ACTN</name>
<proteinExistence type="predicted"/>
<keyword evidence="2" id="KW-1003">Cell membrane</keyword>
<feature type="domain" description="ABC3 transporter permease C-terminal" evidence="7">
    <location>
        <begin position="199"/>
        <end position="312"/>
    </location>
</feature>
<feature type="transmembrane region" description="Helical" evidence="6">
    <location>
        <begin position="289"/>
        <end position="311"/>
    </location>
</feature>
<evidence type="ECO:0000313" key="9">
    <source>
        <dbReference type="Proteomes" id="UP000674234"/>
    </source>
</evidence>
<protein>
    <submittedName>
        <fullName evidence="8">ABC transporter permease</fullName>
    </submittedName>
</protein>
<feature type="transmembrane region" description="Helical" evidence="6">
    <location>
        <begin position="644"/>
        <end position="662"/>
    </location>
</feature>
<evidence type="ECO:0000256" key="3">
    <source>
        <dbReference type="ARBA" id="ARBA00022692"/>
    </source>
</evidence>
<evidence type="ECO:0000259" key="7">
    <source>
        <dbReference type="Pfam" id="PF02687"/>
    </source>
</evidence>
<evidence type="ECO:0000256" key="2">
    <source>
        <dbReference type="ARBA" id="ARBA00022475"/>
    </source>
</evidence>
<dbReference type="EMBL" id="JAFCNB010000008">
    <property type="protein sequence ID" value="MBP2705383.1"/>
    <property type="molecule type" value="Genomic_DNA"/>
</dbReference>